<keyword evidence="4 6" id="KW-1133">Transmembrane helix</keyword>
<evidence type="ECO:0000256" key="1">
    <source>
        <dbReference type="ARBA" id="ARBA00004141"/>
    </source>
</evidence>
<dbReference type="InterPro" id="IPR044878">
    <property type="entry name" value="UbiA_sf"/>
</dbReference>
<comment type="subcellular location">
    <subcellularLocation>
        <location evidence="1">Membrane</location>
        <topology evidence="1">Multi-pass membrane protein</topology>
    </subcellularLocation>
</comment>
<evidence type="ECO:0000313" key="7">
    <source>
        <dbReference type="EMBL" id="MBO8447267.1"/>
    </source>
</evidence>
<dbReference type="InterPro" id="IPR000537">
    <property type="entry name" value="UbiA_prenyltransferase"/>
</dbReference>
<sequence length="324" mass="36105">MKNYFKIIRPANLLFIGILTAFFYFGVLTPLLGQYGIRIPCSVPIFVLLEISAIFIAAGGYVVNDYFDTKIDEINRPSKVIVGHGMSRKQAAVYFQCLFAIGIAAGIALAVIVGDFTLAFLYLVVAGLLWFYSSSYKRQFLIGNLIIAICAFAAIFIPGYAVAAAMIKHYDFLIYQTGILPEIYSWSCAIGLCSLLLTFVREIVKDMEDVEGDRENECRTMPVVWGIAKSKIFVAVMAAASLAVIGYFAFFLSPFENDPVSGKYYLTGIVLPFLIFFYMLGKAGCKKEFHNISSLLKYIMAIGCCYCLFVYYLILLNSPSYVAY</sequence>
<feature type="transmembrane region" description="Helical" evidence="6">
    <location>
        <begin position="43"/>
        <end position="63"/>
    </location>
</feature>
<evidence type="ECO:0000256" key="4">
    <source>
        <dbReference type="ARBA" id="ARBA00022989"/>
    </source>
</evidence>
<reference evidence="7" key="2">
    <citation type="journal article" date="2021" name="PeerJ">
        <title>Extensive microbial diversity within the chicken gut microbiome revealed by metagenomics and culture.</title>
        <authorList>
            <person name="Gilroy R."/>
            <person name="Ravi A."/>
            <person name="Getino M."/>
            <person name="Pursley I."/>
            <person name="Horton D.L."/>
            <person name="Alikhan N.F."/>
            <person name="Baker D."/>
            <person name="Gharbi K."/>
            <person name="Hall N."/>
            <person name="Watson M."/>
            <person name="Adriaenssens E.M."/>
            <person name="Foster-Nyarko E."/>
            <person name="Jarju S."/>
            <person name="Secka A."/>
            <person name="Antonio M."/>
            <person name="Oren A."/>
            <person name="Chaudhuri R.R."/>
            <person name="La Ragione R."/>
            <person name="Hildebrand F."/>
            <person name="Pallen M.J."/>
        </authorList>
    </citation>
    <scope>NUCLEOTIDE SEQUENCE</scope>
    <source>
        <strain evidence="7">D3-1215</strain>
    </source>
</reference>
<dbReference type="GO" id="GO:0016020">
    <property type="term" value="C:membrane"/>
    <property type="evidence" value="ECO:0007669"/>
    <property type="project" value="UniProtKB-SubCell"/>
</dbReference>
<keyword evidence="2" id="KW-1003">Cell membrane</keyword>
<dbReference type="GO" id="GO:0016765">
    <property type="term" value="F:transferase activity, transferring alkyl or aryl (other than methyl) groups"/>
    <property type="evidence" value="ECO:0007669"/>
    <property type="project" value="InterPro"/>
</dbReference>
<evidence type="ECO:0000256" key="2">
    <source>
        <dbReference type="ARBA" id="ARBA00022475"/>
    </source>
</evidence>
<feature type="transmembrane region" description="Helical" evidence="6">
    <location>
        <begin position="116"/>
        <end position="133"/>
    </location>
</feature>
<dbReference type="CDD" id="cd13961">
    <property type="entry name" value="PT_UbiA_DGGGPS"/>
    <property type="match status" value="1"/>
</dbReference>
<feature type="transmembrane region" description="Helical" evidence="6">
    <location>
        <begin position="264"/>
        <end position="283"/>
    </location>
</feature>
<dbReference type="Pfam" id="PF01040">
    <property type="entry name" value="UbiA"/>
    <property type="match status" value="1"/>
</dbReference>
<feature type="transmembrane region" description="Helical" evidence="6">
    <location>
        <begin position="183"/>
        <end position="200"/>
    </location>
</feature>
<keyword evidence="3 6" id="KW-0812">Transmembrane</keyword>
<dbReference type="Proteomes" id="UP000823637">
    <property type="component" value="Unassembled WGS sequence"/>
</dbReference>
<dbReference type="Gene3D" id="1.20.120.1780">
    <property type="entry name" value="UbiA prenyltransferase"/>
    <property type="match status" value="1"/>
</dbReference>
<evidence type="ECO:0000313" key="8">
    <source>
        <dbReference type="Proteomes" id="UP000823637"/>
    </source>
</evidence>
<dbReference type="PANTHER" id="PTHR42723:SF1">
    <property type="entry name" value="CHLOROPHYLL SYNTHASE, CHLOROPLASTIC"/>
    <property type="match status" value="1"/>
</dbReference>
<dbReference type="InterPro" id="IPR050475">
    <property type="entry name" value="Prenyltransferase_related"/>
</dbReference>
<dbReference type="Gene3D" id="1.10.357.140">
    <property type="entry name" value="UbiA prenyltransferase"/>
    <property type="match status" value="1"/>
</dbReference>
<accession>A0A9D9EG06</accession>
<comment type="caution">
    <text evidence="7">The sequence shown here is derived from an EMBL/GenBank/DDBJ whole genome shotgun (WGS) entry which is preliminary data.</text>
</comment>
<feature type="transmembrane region" description="Helical" evidence="6">
    <location>
        <begin position="295"/>
        <end position="314"/>
    </location>
</feature>
<dbReference type="AlphaFoldDB" id="A0A9D9EG06"/>
<evidence type="ECO:0000256" key="6">
    <source>
        <dbReference type="SAM" id="Phobius"/>
    </source>
</evidence>
<feature type="transmembrane region" description="Helical" evidence="6">
    <location>
        <begin position="232"/>
        <end position="252"/>
    </location>
</feature>
<reference evidence="7" key="1">
    <citation type="submission" date="2020-10" db="EMBL/GenBank/DDBJ databases">
        <authorList>
            <person name="Gilroy R."/>
        </authorList>
    </citation>
    <scope>NUCLEOTIDE SEQUENCE</scope>
    <source>
        <strain evidence="7">D3-1215</strain>
    </source>
</reference>
<feature type="transmembrane region" description="Helical" evidence="6">
    <location>
        <begin position="91"/>
        <end position="110"/>
    </location>
</feature>
<evidence type="ECO:0000256" key="5">
    <source>
        <dbReference type="ARBA" id="ARBA00023136"/>
    </source>
</evidence>
<evidence type="ECO:0000256" key="3">
    <source>
        <dbReference type="ARBA" id="ARBA00022692"/>
    </source>
</evidence>
<keyword evidence="5 6" id="KW-0472">Membrane</keyword>
<dbReference type="EMBL" id="JADIMR010000088">
    <property type="protein sequence ID" value="MBO8447267.1"/>
    <property type="molecule type" value="Genomic_DNA"/>
</dbReference>
<name>A0A9D9EG06_9BACT</name>
<feature type="transmembrane region" description="Helical" evidence="6">
    <location>
        <begin position="140"/>
        <end position="163"/>
    </location>
</feature>
<proteinExistence type="predicted"/>
<protein>
    <submittedName>
        <fullName evidence="7">Geranylgeranylglycerol-phosphate geranylgeranyltransferase</fullName>
    </submittedName>
</protein>
<dbReference type="PANTHER" id="PTHR42723">
    <property type="entry name" value="CHLOROPHYLL SYNTHASE"/>
    <property type="match status" value="1"/>
</dbReference>
<gene>
    <name evidence="7" type="ORF">IAC32_05940</name>
</gene>
<organism evidence="7 8">
    <name type="scientific">Candidatus Enterocola intestinipullorum</name>
    <dbReference type="NCBI Taxonomy" id="2840783"/>
    <lineage>
        <taxon>Bacteria</taxon>
        <taxon>Pseudomonadati</taxon>
        <taxon>Bacteroidota</taxon>
        <taxon>Bacteroidia</taxon>
        <taxon>Bacteroidales</taxon>
        <taxon>Candidatus Enterocola</taxon>
    </lineage>
</organism>
<feature type="transmembrane region" description="Helical" evidence="6">
    <location>
        <begin position="12"/>
        <end position="37"/>
    </location>
</feature>